<evidence type="ECO:0000256" key="1">
    <source>
        <dbReference type="SAM" id="MobiDB-lite"/>
    </source>
</evidence>
<evidence type="ECO:0000259" key="2">
    <source>
        <dbReference type="Pfam" id="PF01935"/>
    </source>
</evidence>
<evidence type="ECO:0000313" key="4">
    <source>
        <dbReference type="Proteomes" id="UP000018566"/>
    </source>
</evidence>
<dbReference type="Gene3D" id="3.40.50.300">
    <property type="entry name" value="P-loop containing nucleotide triphosphate hydrolases"/>
    <property type="match status" value="2"/>
</dbReference>
<dbReference type="InterPro" id="IPR027417">
    <property type="entry name" value="P-loop_NTPase"/>
</dbReference>
<feature type="region of interest" description="Disordered" evidence="1">
    <location>
        <begin position="419"/>
        <end position="442"/>
    </location>
</feature>
<dbReference type="InterPro" id="IPR008571">
    <property type="entry name" value="HerA-like"/>
</dbReference>
<name>A0A9W3KAS9_BACTU</name>
<keyword evidence="3" id="KW-0131">Cell cycle</keyword>
<evidence type="ECO:0000313" key="3">
    <source>
        <dbReference type="EMBL" id="AHA70337.1"/>
    </source>
</evidence>
<organism evidence="3 4">
    <name type="scientific">Bacillus thuringiensis YBT-1518</name>
    <dbReference type="NCBI Taxonomy" id="529122"/>
    <lineage>
        <taxon>Bacteria</taxon>
        <taxon>Bacillati</taxon>
        <taxon>Bacillota</taxon>
        <taxon>Bacilli</taxon>
        <taxon>Bacillales</taxon>
        <taxon>Bacillaceae</taxon>
        <taxon>Bacillus</taxon>
        <taxon>Bacillus cereus group</taxon>
    </lineage>
</organism>
<keyword evidence="3" id="KW-0132">Cell division</keyword>
<dbReference type="KEGG" id="bthu:YBT1518_05675"/>
<sequence length="834" mass="94666">MEDIETGLSLNGMLSSLSSISTEVDYRTGFGLKNVLNNEDLLIRTAIGMNELGSNLNNDGTNPYRKNETIVTRTSTYDEQVLEHLYESSYWVTFIEPNVGLDFFQDSSRNLLVIHYSDQYSSSSQYDAITVTDKARQYRAVIEQYLAEKEIVSTPEKINTAIRAFNSLNGEWLLRIIGSKGQFSREKLSIISAVKYILSALDHENILWVPISLEEILRVAGAVKLTKSEGVFSAKNLGGKGAHSDDLLLIGVEMQDDKLSVHYYPVEVKIGLNQDSAIAKAKEQINATKQLFDTQLSKTSEDGLHVFKHKFFRNFFVQLLLANAEKFIANNIWPEKSYEKIEELKKRLLNDEYEMSGHLDDKIGKGAILSFKKEQAWRSVKIEEDILLVELTEEDGYEGVVEEIEALKMKIHSGGTDINPDRLLNKNHDPNQELKGSSNKVVSTVPPSQEVVEEKETKELKDIRVLLGTVEGSTQEIYWEFGNPELANRHILISGKSGKGKSYFIQCLLLELAQNGISSMIFDYTDGFKNSKLEPEFKEKLQDNVEQFLVAKDKFPINPFRRNQKELDEGIYIDEDNTDVAERIKSVFSAVYKDLGIQQQNAIYEAVMRGLDKYGEDMNLNYLLAELEEDTSGPAKTARSQIKPFIDKNPFNHNAVYNWGDILNQKGKVFIVQLTGFNRDVQLMITEFILWDIWNYQLHHGDKNKPFPVILDEAQNLDHREKSPSAKILTEGRKFGWSGWYATQSLKGQFTTDEISRLQNSSQKVYFMPPENEISAIASNLAQDSAMRKEWEKRLATLKKGQCITSGPMLQKDGTLKSGSPVIINISALQDRLK</sequence>
<accession>A0A9W3KAS9</accession>
<dbReference type="EMBL" id="CP005935">
    <property type="protein sequence ID" value="AHA70337.1"/>
    <property type="molecule type" value="Genomic_DNA"/>
</dbReference>
<dbReference type="GO" id="GO:0051301">
    <property type="term" value="P:cell division"/>
    <property type="evidence" value="ECO:0007669"/>
    <property type="project" value="UniProtKB-KW"/>
</dbReference>
<gene>
    <name evidence="3" type="ORF">YBT1518_05675</name>
</gene>
<feature type="compositionally biased region" description="Basic and acidic residues" evidence="1">
    <location>
        <begin position="419"/>
        <end position="432"/>
    </location>
</feature>
<proteinExistence type="predicted"/>
<dbReference type="InterPro" id="IPR002789">
    <property type="entry name" value="HerA_central"/>
</dbReference>
<dbReference type="Pfam" id="PF01935">
    <property type="entry name" value="DUF87"/>
    <property type="match status" value="1"/>
</dbReference>
<reference evidence="3 4" key="1">
    <citation type="submission" date="2013-05" db="EMBL/GenBank/DDBJ databases">
        <title>Complete genome sequence of Bacillus thuringiensis YBT-1518, a typical strain with high toxicity to nematode.</title>
        <authorList>
            <person name="Wang P."/>
            <person name="Zhang C."/>
            <person name="Guo M."/>
            <person name="Guo S."/>
            <person name="Zhu Y."/>
            <person name="Zheng J."/>
            <person name="Zhu L."/>
            <person name="Ruan L."/>
            <person name="Peng D."/>
            <person name="Sun M."/>
        </authorList>
    </citation>
    <scope>NUCLEOTIDE SEQUENCE [LARGE SCALE GENOMIC DNA]</scope>
    <source>
        <strain evidence="3 4">YBT-1518</strain>
    </source>
</reference>
<feature type="domain" description="Helicase HerA central" evidence="2">
    <location>
        <begin position="484"/>
        <end position="690"/>
    </location>
</feature>
<dbReference type="Proteomes" id="UP000018566">
    <property type="component" value="Chromosome"/>
</dbReference>
<protein>
    <submittedName>
        <fullName evidence="3">Cell division protein FtsK-like protein</fullName>
    </submittedName>
</protein>
<dbReference type="PANTHER" id="PTHR42957:SF1">
    <property type="entry name" value="HELICASE MJ1565-RELATED"/>
    <property type="match status" value="1"/>
</dbReference>
<dbReference type="SUPFAM" id="SSF52540">
    <property type="entry name" value="P-loop containing nucleoside triphosphate hydrolases"/>
    <property type="match status" value="1"/>
</dbReference>
<dbReference type="PANTHER" id="PTHR42957">
    <property type="entry name" value="HELICASE MJ1565-RELATED"/>
    <property type="match status" value="1"/>
</dbReference>
<dbReference type="AlphaFoldDB" id="A0A9W3KAS9"/>